<dbReference type="Pfam" id="PF06525">
    <property type="entry name" value="SoxE"/>
    <property type="match status" value="1"/>
</dbReference>
<keyword evidence="1" id="KW-0479">Metal-binding</keyword>
<proteinExistence type="predicted"/>
<dbReference type="NCBIfam" id="TIGR03094">
    <property type="entry name" value="sulfo_cyanin"/>
    <property type="match status" value="1"/>
</dbReference>
<evidence type="ECO:0000256" key="2">
    <source>
        <dbReference type="NCBIfam" id="TIGR03094"/>
    </source>
</evidence>
<dbReference type="RefSeq" id="WP_011278555.1">
    <property type="nucleotide sequence ID" value="NZ_BHWZ01000004.1"/>
</dbReference>
<dbReference type="OrthoDB" id="56344at2157"/>
<dbReference type="PaxDb" id="1435377-SUSAZ_08310"/>
<dbReference type="Proteomes" id="UP000065473">
    <property type="component" value="Chromosome"/>
</dbReference>
<dbReference type="InterPro" id="IPR033138">
    <property type="entry name" value="Cu_oxidase_CS"/>
</dbReference>
<evidence type="ECO:0000313" key="8">
    <source>
        <dbReference type="Proteomes" id="UP000060043"/>
    </source>
</evidence>
<dbReference type="PIRSF" id="PIRSF022145">
    <property type="entry name" value="Sulfocyanin"/>
    <property type="match status" value="1"/>
</dbReference>
<accession>A0A0U2W163</accession>
<dbReference type="InterPro" id="IPR008972">
    <property type="entry name" value="Cupredoxin"/>
</dbReference>
<dbReference type="SUPFAM" id="SSF49503">
    <property type="entry name" value="Cupredoxins"/>
    <property type="match status" value="1"/>
</dbReference>
<evidence type="ECO:0000256" key="1">
    <source>
        <dbReference type="ARBA" id="ARBA00022723"/>
    </source>
</evidence>
<name>A0A0U2W163_9CREN</name>
<feature type="compositionally biased region" description="Low complexity" evidence="3">
    <location>
        <begin position="210"/>
        <end position="222"/>
    </location>
</feature>
<reference evidence="8 9" key="1">
    <citation type="submission" date="2015-12" db="EMBL/GenBank/DDBJ databases">
        <title>A stable core within a dynamic pangenome in Sulfolobus acidocaldarius.</title>
        <authorList>
            <person name="Anderson R."/>
            <person name="Kouris A."/>
            <person name="Seward C."/>
            <person name="Campbell K."/>
            <person name="Whitaker R."/>
        </authorList>
    </citation>
    <scope>NUCLEOTIDE SEQUENCE [LARGE SCALE GENOMIC DNA]</scope>
    <source>
        <strain evidence="6 9">GG12-C01-09</strain>
        <strain evidence="7 8">NG05B_CO5_07</strain>
    </source>
</reference>
<evidence type="ECO:0000313" key="7">
    <source>
        <dbReference type="EMBL" id="ALU30820.1"/>
    </source>
</evidence>
<dbReference type="InterPro" id="IPR049544">
    <property type="entry name" value="SoxE-like_C"/>
</dbReference>
<keyword evidence="4" id="KW-0472">Membrane</keyword>
<dbReference type="AlphaFoldDB" id="A0A0U2W163"/>
<organism evidence="7 8">
    <name type="scientific">Sulfolobus acidocaldarius</name>
    <dbReference type="NCBI Taxonomy" id="2285"/>
    <lineage>
        <taxon>Archaea</taxon>
        <taxon>Thermoproteota</taxon>
        <taxon>Thermoprotei</taxon>
        <taxon>Sulfolobales</taxon>
        <taxon>Sulfolobaceae</taxon>
        <taxon>Sulfolobus</taxon>
    </lineage>
</organism>
<dbReference type="GeneID" id="14552240"/>
<evidence type="ECO:0000313" key="6">
    <source>
        <dbReference type="EMBL" id="ALU30126.1"/>
    </source>
</evidence>
<protein>
    <recommendedName>
        <fullName evidence="2">Sulfocyanin</fullName>
    </recommendedName>
</protein>
<dbReference type="GO" id="GO:0005507">
    <property type="term" value="F:copper ion binding"/>
    <property type="evidence" value="ECO:0007669"/>
    <property type="project" value="UniProtKB-UniRule"/>
</dbReference>
<dbReference type="OMA" id="WIACPIP"/>
<sequence>MKTSTLIAIIVVIIVVLGVVVYLATRIGGTSSGTSQSSSSLSSSSSSISSSLPSGAYALPYNSNNKTVFIYLVVSSSSSNLFNFNGTSDGSLKIYVPAGWNVMVILKNTESLPHNANIVQNNTPIPNSINISSDGKIILYVGDGPSNYYSSGVSSGNEASGMLENIPAGYYWIACGLPGHAKNGMWVDLIVSSTISTPYAIISNSITLPSSSTTTSTSSSSSAPGYMWG</sequence>
<keyword evidence="4" id="KW-0812">Transmembrane</keyword>
<evidence type="ECO:0000256" key="3">
    <source>
        <dbReference type="SAM" id="MobiDB-lite"/>
    </source>
</evidence>
<feature type="region of interest" description="Disordered" evidence="3">
    <location>
        <begin position="209"/>
        <end position="229"/>
    </location>
</feature>
<dbReference type="PROSITE" id="PS00079">
    <property type="entry name" value="MULTICOPPER_OXIDASE1"/>
    <property type="match status" value="1"/>
</dbReference>
<evidence type="ECO:0000259" key="5">
    <source>
        <dbReference type="Pfam" id="PF06525"/>
    </source>
</evidence>
<dbReference type="Proteomes" id="UP000060043">
    <property type="component" value="Chromosome"/>
</dbReference>
<dbReference type="EMBL" id="CP013694">
    <property type="protein sequence ID" value="ALU30126.1"/>
    <property type="molecule type" value="Genomic_DNA"/>
</dbReference>
<dbReference type="Gene3D" id="2.60.40.420">
    <property type="entry name" value="Cupredoxins - blue copper proteins"/>
    <property type="match status" value="1"/>
</dbReference>
<dbReference type="EMBL" id="CP013695">
    <property type="protein sequence ID" value="ALU30820.1"/>
    <property type="molecule type" value="Genomic_DNA"/>
</dbReference>
<evidence type="ECO:0000256" key="4">
    <source>
        <dbReference type="SAM" id="Phobius"/>
    </source>
</evidence>
<feature type="transmembrane region" description="Helical" evidence="4">
    <location>
        <begin position="6"/>
        <end position="25"/>
    </location>
</feature>
<feature type="domain" description="Sulfocyanin-like C-terminal" evidence="5">
    <location>
        <begin position="54"/>
        <end position="202"/>
    </location>
</feature>
<dbReference type="InterPro" id="IPR010532">
    <property type="entry name" value="SoxE"/>
</dbReference>
<keyword evidence="4" id="KW-1133">Transmembrane helix</keyword>
<evidence type="ECO:0000313" key="9">
    <source>
        <dbReference type="Proteomes" id="UP000065473"/>
    </source>
</evidence>
<gene>
    <name evidence="6" type="ORF">ATY89_09395</name>
    <name evidence="7" type="ORF">ATZ20_00805</name>
</gene>